<dbReference type="PROSITE" id="PS50043">
    <property type="entry name" value="HTH_LUXR_2"/>
    <property type="match status" value="1"/>
</dbReference>
<sequence>MLEPLGVDEATFAVYHALLREPDSTPEQIAALLNCAVEEVHLRMDRLRKLDLLVPTWTNPTIEHAVHPRVGLSGLVERRRSELNQLMGELSQAEASAEIMAEQYNELLTSRTSGDVEVLRGRANASRRIEELGSKARESFWGLIPGHVDDIVAPAEESPDIPLLERGIRMRSLYLQSMTVSKAGLEFAAYMYKLGGEVRATPTLPMRLLIIDREIAVMPLNPEVESAGAVIHRSPSVLAVAIALFDAYWSRATELFAPEDREDNSPLTPHEAEVLRLLAGGAKDEQVARLLGISLRTARRITANLSERLDATSRFELGVAAAKRGWV</sequence>
<dbReference type="AlphaFoldDB" id="A0A4R7TB30"/>
<protein>
    <submittedName>
        <fullName evidence="3">Regulatory LuxR family protein</fullName>
    </submittedName>
</protein>
<dbReference type="Proteomes" id="UP000295151">
    <property type="component" value="Unassembled WGS sequence"/>
</dbReference>
<dbReference type="PRINTS" id="PR00038">
    <property type="entry name" value="HTHLUXR"/>
</dbReference>
<reference evidence="3 4" key="1">
    <citation type="submission" date="2019-03" db="EMBL/GenBank/DDBJ databases">
        <title>Genomic Encyclopedia of Type Strains, Phase III (KMG-III): the genomes of soil and plant-associated and newly described type strains.</title>
        <authorList>
            <person name="Whitman W."/>
        </authorList>
    </citation>
    <scope>NUCLEOTIDE SEQUENCE [LARGE SCALE GENOMIC DNA]</scope>
    <source>
        <strain evidence="3 4">VKM Ac-2575</strain>
    </source>
</reference>
<feature type="coiled-coil region" evidence="1">
    <location>
        <begin position="76"/>
        <end position="103"/>
    </location>
</feature>
<dbReference type="InterPro" id="IPR036388">
    <property type="entry name" value="WH-like_DNA-bd_sf"/>
</dbReference>
<organism evidence="3 4">
    <name type="scientific">Kribbella voronezhensis</name>
    <dbReference type="NCBI Taxonomy" id="2512212"/>
    <lineage>
        <taxon>Bacteria</taxon>
        <taxon>Bacillati</taxon>
        <taxon>Actinomycetota</taxon>
        <taxon>Actinomycetes</taxon>
        <taxon>Propionibacteriales</taxon>
        <taxon>Kribbellaceae</taxon>
        <taxon>Kribbella</taxon>
    </lineage>
</organism>
<evidence type="ECO:0000313" key="3">
    <source>
        <dbReference type="EMBL" id="TDU89224.1"/>
    </source>
</evidence>
<dbReference type="Pfam" id="PF00196">
    <property type="entry name" value="GerE"/>
    <property type="match status" value="1"/>
</dbReference>
<accession>A0A4R7TB30</accession>
<gene>
    <name evidence="3" type="ORF">EV138_2785</name>
</gene>
<dbReference type="PANTHER" id="PTHR34293:SF1">
    <property type="entry name" value="HTH-TYPE TRANSCRIPTIONAL REGULATOR TRMBL2"/>
    <property type="match status" value="1"/>
</dbReference>
<dbReference type="EMBL" id="SOCE01000001">
    <property type="protein sequence ID" value="TDU89224.1"/>
    <property type="molecule type" value="Genomic_DNA"/>
</dbReference>
<proteinExistence type="predicted"/>
<keyword evidence="4" id="KW-1185">Reference proteome</keyword>
<dbReference type="GO" id="GO:0006355">
    <property type="term" value="P:regulation of DNA-templated transcription"/>
    <property type="evidence" value="ECO:0007669"/>
    <property type="project" value="InterPro"/>
</dbReference>
<feature type="domain" description="HTH luxR-type" evidence="2">
    <location>
        <begin position="260"/>
        <end position="325"/>
    </location>
</feature>
<dbReference type="Gene3D" id="1.10.10.10">
    <property type="entry name" value="Winged helix-like DNA-binding domain superfamily/Winged helix DNA-binding domain"/>
    <property type="match status" value="2"/>
</dbReference>
<dbReference type="GO" id="GO:0003677">
    <property type="term" value="F:DNA binding"/>
    <property type="evidence" value="ECO:0007669"/>
    <property type="project" value="InterPro"/>
</dbReference>
<comment type="caution">
    <text evidence="3">The sequence shown here is derived from an EMBL/GenBank/DDBJ whole genome shotgun (WGS) entry which is preliminary data.</text>
</comment>
<evidence type="ECO:0000259" key="2">
    <source>
        <dbReference type="PROSITE" id="PS50043"/>
    </source>
</evidence>
<name>A0A4R7TB30_9ACTN</name>
<dbReference type="InterPro" id="IPR000792">
    <property type="entry name" value="Tscrpt_reg_LuxR_C"/>
</dbReference>
<dbReference type="InterPro" id="IPR016032">
    <property type="entry name" value="Sig_transdc_resp-reg_C-effctor"/>
</dbReference>
<evidence type="ECO:0000256" key="1">
    <source>
        <dbReference type="SAM" id="Coils"/>
    </source>
</evidence>
<dbReference type="SMART" id="SM00421">
    <property type="entry name" value="HTH_LUXR"/>
    <property type="match status" value="1"/>
</dbReference>
<dbReference type="RefSeq" id="WP_238158117.1">
    <property type="nucleotide sequence ID" value="NZ_SOCE01000001.1"/>
</dbReference>
<dbReference type="InterPro" id="IPR051797">
    <property type="entry name" value="TrmB-like"/>
</dbReference>
<keyword evidence="1" id="KW-0175">Coiled coil</keyword>
<dbReference type="SUPFAM" id="SSF46894">
    <property type="entry name" value="C-terminal effector domain of the bipartite response regulators"/>
    <property type="match status" value="1"/>
</dbReference>
<evidence type="ECO:0000313" key="4">
    <source>
        <dbReference type="Proteomes" id="UP000295151"/>
    </source>
</evidence>
<dbReference type="CDD" id="cd06170">
    <property type="entry name" value="LuxR_C_like"/>
    <property type="match status" value="1"/>
</dbReference>
<dbReference type="PANTHER" id="PTHR34293">
    <property type="entry name" value="HTH-TYPE TRANSCRIPTIONAL REGULATOR TRMBL2"/>
    <property type="match status" value="1"/>
</dbReference>